<feature type="site" description="Part of a proton relay during catalysis" evidence="12">
    <location>
        <position position="45"/>
    </location>
</feature>
<keyword evidence="6 12" id="KW-0028">Amino-acid biosynthesis</keyword>
<dbReference type="EMBL" id="JACOGG010000012">
    <property type="protein sequence ID" value="MBC3936123.1"/>
    <property type="molecule type" value="Genomic_DNA"/>
</dbReference>
<comment type="subunit">
    <text evidence="12">Homotetramer; dimer of dimers.</text>
</comment>
<dbReference type="InterPro" id="IPR005263">
    <property type="entry name" value="DapA"/>
</dbReference>
<keyword evidence="5 12" id="KW-0963">Cytoplasm</keyword>
<feature type="binding site" evidence="12 15">
    <location>
        <position position="204"/>
    </location>
    <ligand>
        <name>pyruvate</name>
        <dbReference type="ChEBI" id="CHEBI:15361"/>
    </ligand>
</feature>
<dbReference type="InterPro" id="IPR020625">
    <property type="entry name" value="Schiff_base-form_aldolases_AS"/>
</dbReference>
<dbReference type="Proteomes" id="UP000612361">
    <property type="component" value="Unassembled WGS sequence"/>
</dbReference>
<comment type="function">
    <text evidence="1 12">Catalyzes the condensation of (S)-aspartate-beta-semialdehyde [(S)-ASA] and pyruvate to 4-hydroxy-tetrahydrodipicolinate (HTPA).</text>
</comment>
<dbReference type="SMART" id="SM01130">
    <property type="entry name" value="DHDPS"/>
    <property type="match status" value="1"/>
</dbReference>
<evidence type="ECO:0000256" key="8">
    <source>
        <dbReference type="ARBA" id="ARBA00023154"/>
    </source>
</evidence>
<dbReference type="PANTHER" id="PTHR12128">
    <property type="entry name" value="DIHYDRODIPICOLINATE SYNTHASE"/>
    <property type="match status" value="1"/>
</dbReference>
<comment type="caution">
    <text evidence="12">Was originally thought to be a dihydrodipicolinate synthase (DHDPS), catalyzing the condensation of (S)-aspartate-beta-semialdehyde [(S)-ASA] and pyruvate to dihydrodipicolinate (DHDP). However, it was shown in E.coli that the product of the enzymatic reaction is not dihydrodipicolinate but in fact (4S)-4-hydroxy-2,3,4,5-tetrahydro-(2S)-dipicolinic acid (HTPA), and that the consecutive dehydration reaction leading to DHDP is not spontaneous but catalyzed by DapB.</text>
</comment>
<keyword evidence="17" id="KW-1185">Reference proteome</keyword>
<evidence type="ECO:0000256" key="7">
    <source>
        <dbReference type="ARBA" id="ARBA00022915"/>
    </source>
</evidence>
<evidence type="ECO:0000256" key="10">
    <source>
        <dbReference type="ARBA" id="ARBA00023270"/>
    </source>
</evidence>
<dbReference type="PANTHER" id="PTHR12128:SF66">
    <property type="entry name" value="4-HYDROXY-2-OXOGLUTARATE ALDOLASE, MITOCHONDRIAL"/>
    <property type="match status" value="1"/>
</dbReference>
<evidence type="ECO:0000256" key="6">
    <source>
        <dbReference type="ARBA" id="ARBA00022605"/>
    </source>
</evidence>
<dbReference type="GO" id="GO:0008840">
    <property type="term" value="F:4-hydroxy-tetrahydrodipicolinate synthase activity"/>
    <property type="evidence" value="ECO:0007669"/>
    <property type="project" value="UniProtKB-UniRule"/>
</dbReference>
<reference evidence="16" key="1">
    <citation type="submission" date="2020-08" db="EMBL/GenBank/DDBJ databases">
        <title>Novel species isolated from subtropical streams in China.</title>
        <authorList>
            <person name="Lu H."/>
        </authorList>
    </citation>
    <scope>NUCLEOTIDE SEQUENCE</scope>
    <source>
        <strain evidence="16">CY7W</strain>
    </source>
</reference>
<evidence type="ECO:0000313" key="16">
    <source>
        <dbReference type="EMBL" id="MBC3936123.1"/>
    </source>
</evidence>
<dbReference type="NCBIfam" id="TIGR00674">
    <property type="entry name" value="dapA"/>
    <property type="match status" value="1"/>
</dbReference>
<dbReference type="Gene3D" id="3.20.20.70">
    <property type="entry name" value="Aldolase class I"/>
    <property type="match status" value="1"/>
</dbReference>
<comment type="similarity">
    <text evidence="3 12 13">Belongs to the DapA family.</text>
</comment>
<dbReference type="AlphaFoldDB" id="A0A923KZI5"/>
<dbReference type="EC" id="4.3.3.7" evidence="4 12"/>
<evidence type="ECO:0000256" key="4">
    <source>
        <dbReference type="ARBA" id="ARBA00012086"/>
    </source>
</evidence>
<dbReference type="HAMAP" id="MF_00418">
    <property type="entry name" value="DapA"/>
    <property type="match status" value="1"/>
</dbReference>
<dbReference type="RefSeq" id="WP_186881686.1">
    <property type="nucleotide sequence ID" value="NZ_JACOGG010000012.1"/>
</dbReference>
<dbReference type="GO" id="GO:0009089">
    <property type="term" value="P:lysine biosynthetic process via diaminopimelate"/>
    <property type="evidence" value="ECO:0007669"/>
    <property type="project" value="UniProtKB-UniRule"/>
</dbReference>
<dbReference type="GO" id="GO:0005737">
    <property type="term" value="C:cytoplasm"/>
    <property type="evidence" value="ECO:0007669"/>
    <property type="project" value="UniProtKB-SubCell"/>
</dbReference>
<gene>
    <name evidence="12 16" type="primary">dapA</name>
    <name evidence="16" type="ORF">H8K47_12180</name>
</gene>
<evidence type="ECO:0000256" key="13">
    <source>
        <dbReference type="PIRNR" id="PIRNR001365"/>
    </source>
</evidence>
<evidence type="ECO:0000256" key="12">
    <source>
        <dbReference type="HAMAP-Rule" id="MF_00418"/>
    </source>
</evidence>
<accession>A0A923KZI5</accession>
<name>A0A923KZI5_9BURK</name>
<evidence type="ECO:0000256" key="5">
    <source>
        <dbReference type="ARBA" id="ARBA00022490"/>
    </source>
</evidence>
<feature type="active site" description="Proton donor/acceptor" evidence="12 14">
    <location>
        <position position="136"/>
    </location>
</feature>
<dbReference type="GO" id="GO:0019877">
    <property type="term" value="P:diaminopimelate biosynthetic process"/>
    <property type="evidence" value="ECO:0007669"/>
    <property type="project" value="UniProtKB-UniRule"/>
</dbReference>
<feature type="site" description="Part of a proton relay during catalysis" evidence="12">
    <location>
        <position position="110"/>
    </location>
</feature>
<dbReference type="PROSITE" id="PS00665">
    <property type="entry name" value="DHDPS_1"/>
    <property type="match status" value="1"/>
</dbReference>
<evidence type="ECO:0000256" key="3">
    <source>
        <dbReference type="ARBA" id="ARBA00007592"/>
    </source>
</evidence>
<dbReference type="PRINTS" id="PR00146">
    <property type="entry name" value="DHPICSNTHASE"/>
</dbReference>
<evidence type="ECO:0000256" key="2">
    <source>
        <dbReference type="ARBA" id="ARBA00005120"/>
    </source>
</evidence>
<feature type="binding site" evidence="12 15">
    <location>
        <position position="46"/>
    </location>
    <ligand>
        <name>pyruvate</name>
        <dbReference type="ChEBI" id="CHEBI:15361"/>
    </ligand>
</feature>
<dbReference type="PIRSF" id="PIRSF001365">
    <property type="entry name" value="DHDPS"/>
    <property type="match status" value="1"/>
</dbReference>
<comment type="pathway">
    <text evidence="2 12">Amino-acid biosynthesis; L-lysine biosynthesis via DAP pathway; (S)-tetrahydrodipicolinate from L-aspartate: step 3/4.</text>
</comment>
<comment type="subcellular location">
    <subcellularLocation>
        <location evidence="12">Cytoplasm</location>
    </subcellularLocation>
</comment>
<evidence type="ECO:0000256" key="11">
    <source>
        <dbReference type="ARBA" id="ARBA00047836"/>
    </source>
</evidence>
<keyword evidence="10 12" id="KW-0704">Schiff base</keyword>
<proteinExistence type="inferred from homology"/>
<comment type="catalytic activity">
    <reaction evidence="11 12">
        <text>L-aspartate 4-semialdehyde + pyruvate = (2S,4S)-4-hydroxy-2,3,4,5-tetrahydrodipicolinate + H2O + H(+)</text>
        <dbReference type="Rhea" id="RHEA:34171"/>
        <dbReference type="ChEBI" id="CHEBI:15361"/>
        <dbReference type="ChEBI" id="CHEBI:15377"/>
        <dbReference type="ChEBI" id="CHEBI:15378"/>
        <dbReference type="ChEBI" id="CHEBI:67139"/>
        <dbReference type="ChEBI" id="CHEBI:537519"/>
        <dbReference type="EC" id="4.3.3.7"/>
    </reaction>
</comment>
<keyword evidence="8 12" id="KW-0457">Lysine biosynthesis</keyword>
<dbReference type="PROSITE" id="PS00666">
    <property type="entry name" value="DHDPS_2"/>
    <property type="match status" value="1"/>
</dbReference>
<evidence type="ECO:0000256" key="1">
    <source>
        <dbReference type="ARBA" id="ARBA00003294"/>
    </source>
</evidence>
<feature type="active site" description="Schiff-base intermediate with substrate" evidence="12 14">
    <location>
        <position position="164"/>
    </location>
</feature>
<protein>
    <recommendedName>
        <fullName evidence="4 12">4-hydroxy-tetrahydrodipicolinate synthase</fullName>
        <shortName evidence="12">HTPA synthase</shortName>
        <ecNumber evidence="4 12">4.3.3.7</ecNumber>
    </recommendedName>
</protein>
<dbReference type="SUPFAM" id="SSF51569">
    <property type="entry name" value="Aldolase"/>
    <property type="match status" value="1"/>
</dbReference>
<dbReference type="InterPro" id="IPR020624">
    <property type="entry name" value="Schiff_base-form_aldolases_CS"/>
</dbReference>
<evidence type="ECO:0000256" key="9">
    <source>
        <dbReference type="ARBA" id="ARBA00023239"/>
    </source>
</evidence>
<dbReference type="CDD" id="cd00950">
    <property type="entry name" value="DHDPS"/>
    <property type="match status" value="1"/>
</dbReference>
<dbReference type="InterPro" id="IPR002220">
    <property type="entry name" value="DapA-like"/>
</dbReference>
<evidence type="ECO:0000256" key="15">
    <source>
        <dbReference type="PIRSR" id="PIRSR001365-2"/>
    </source>
</evidence>
<organism evidence="16 17">
    <name type="scientific">Undibacterium rugosum</name>
    <dbReference type="NCBI Taxonomy" id="2762291"/>
    <lineage>
        <taxon>Bacteria</taxon>
        <taxon>Pseudomonadati</taxon>
        <taxon>Pseudomonadota</taxon>
        <taxon>Betaproteobacteria</taxon>
        <taxon>Burkholderiales</taxon>
        <taxon>Oxalobacteraceae</taxon>
        <taxon>Undibacterium</taxon>
    </lineage>
</organism>
<keyword evidence="9 12" id="KW-0456">Lyase</keyword>
<sequence length="322" mass="34886">MKQMQGIWIPLVTPIHGNEVDIPALQKLTRHYFSAGVSGLVVCGSTGEASMLSEGEKAQILAAVQDVVPVGFPVMMGIGGSYTQRVAEKLTRLEKFGTPASAYLISAPAYVRPSQEGIALHFRALCTATEQPIVLYNIPTRTGVHIETSTLNELRDCPQIIGIKDCSGRLQQAARILRTSPLRLMCGDDHLLIDFLSIGGHGAISAAAHIRPDLFCALYAMIRQGETARSLVLFQQLFPLIRLLHCEPNPAPLKAALSLLGMVKEEFRLPMTAMSASGKQYLARELEKVMQIPVPQVSATSPVARETGATSESRLLFPSCVV</sequence>
<dbReference type="InterPro" id="IPR013785">
    <property type="entry name" value="Aldolase_TIM"/>
</dbReference>
<keyword evidence="7 12" id="KW-0220">Diaminopimelate biosynthesis</keyword>
<dbReference type="Pfam" id="PF00701">
    <property type="entry name" value="DHDPS"/>
    <property type="match status" value="1"/>
</dbReference>
<evidence type="ECO:0000256" key="14">
    <source>
        <dbReference type="PIRSR" id="PIRSR001365-1"/>
    </source>
</evidence>
<comment type="caution">
    <text evidence="16">The sequence shown here is derived from an EMBL/GenBank/DDBJ whole genome shotgun (WGS) entry which is preliminary data.</text>
</comment>
<evidence type="ECO:0000313" key="17">
    <source>
        <dbReference type="Proteomes" id="UP000612361"/>
    </source>
</evidence>